<reference evidence="1" key="1">
    <citation type="submission" date="2019-08" db="EMBL/GenBank/DDBJ databases">
        <authorList>
            <person name="Kucharzyk K."/>
            <person name="Murdoch R.W."/>
            <person name="Higgins S."/>
            <person name="Loffler F."/>
        </authorList>
    </citation>
    <scope>NUCLEOTIDE SEQUENCE</scope>
</reference>
<dbReference type="AlphaFoldDB" id="A0A645FPH8"/>
<organism evidence="1">
    <name type="scientific">bioreactor metagenome</name>
    <dbReference type="NCBI Taxonomy" id="1076179"/>
    <lineage>
        <taxon>unclassified sequences</taxon>
        <taxon>metagenomes</taxon>
        <taxon>ecological metagenomes</taxon>
    </lineage>
</organism>
<sequence length="135" mass="16305">MVQIYSQGYFRRCISMPVLRQQHIFQRNRYYGRMVRFGLISRSCAGKQGRPALSERYVSGRQRPIPRLVPILPSDIGCHQRDRSLQNRSHPWIYRRRRRQKDVQVLRKRRGSLKSDQRVRRRYPAALGYLLRLPR</sequence>
<accession>A0A645FPH8</accession>
<dbReference type="EMBL" id="VSSQ01060737">
    <property type="protein sequence ID" value="MPN14144.1"/>
    <property type="molecule type" value="Genomic_DNA"/>
</dbReference>
<comment type="caution">
    <text evidence="1">The sequence shown here is derived from an EMBL/GenBank/DDBJ whole genome shotgun (WGS) entry which is preliminary data.</text>
</comment>
<name>A0A645FPH8_9ZZZZ</name>
<protein>
    <submittedName>
        <fullName evidence="1">Uncharacterized protein</fullName>
    </submittedName>
</protein>
<proteinExistence type="predicted"/>
<gene>
    <name evidence="1" type="ORF">SDC9_161470</name>
</gene>
<evidence type="ECO:0000313" key="1">
    <source>
        <dbReference type="EMBL" id="MPN14144.1"/>
    </source>
</evidence>